<protein>
    <submittedName>
        <fullName evidence="6">Reverse transcriptase domain-containing protein</fullName>
    </submittedName>
</protein>
<keyword evidence="1" id="KW-0472">Membrane</keyword>
<feature type="transmembrane region" description="Helical" evidence="1">
    <location>
        <begin position="458"/>
        <end position="476"/>
    </location>
</feature>
<dbReference type="PANTHER" id="PTHR46238:SF8">
    <property type="entry name" value="ENDONUCLEASE_EXONUCLEASE_PHOSPHATASE DOMAIN-CONTAINING PROTEIN"/>
    <property type="match status" value="1"/>
</dbReference>
<dbReference type="InterPro" id="IPR043128">
    <property type="entry name" value="Rev_trsase/Diguanyl_cyclase"/>
</dbReference>
<reference evidence="4 5" key="1">
    <citation type="submission" date="2018-11" db="EMBL/GenBank/DDBJ databases">
        <authorList>
            <consortium name="Pathogen Informatics"/>
        </authorList>
    </citation>
    <scope>NUCLEOTIDE SEQUENCE [LARGE SCALE GENOMIC DNA]</scope>
</reference>
<evidence type="ECO:0000259" key="2">
    <source>
        <dbReference type="Pfam" id="PF00078"/>
    </source>
</evidence>
<dbReference type="SUPFAM" id="SSF56672">
    <property type="entry name" value="DNA/RNA polymerases"/>
    <property type="match status" value="1"/>
</dbReference>
<dbReference type="Pfam" id="PF00078">
    <property type="entry name" value="RVT_1"/>
    <property type="match status" value="1"/>
</dbReference>
<dbReference type="OrthoDB" id="5874654at2759"/>
<keyword evidence="1" id="KW-0812">Transmembrane</keyword>
<keyword evidence="1" id="KW-1133">Transmembrane helix</keyword>
<evidence type="ECO:0000256" key="1">
    <source>
        <dbReference type="SAM" id="Phobius"/>
    </source>
</evidence>
<dbReference type="Proteomes" id="UP000050761">
    <property type="component" value="Unassembled WGS sequence"/>
</dbReference>
<feature type="domain" description="Reverse transcriptase" evidence="2">
    <location>
        <begin position="128"/>
        <end position="215"/>
    </location>
</feature>
<reference evidence="6" key="2">
    <citation type="submission" date="2019-09" db="UniProtKB">
        <authorList>
            <consortium name="WormBaseParasite"/>
        </authorList>
    </citation>
    <scope>IDENTIFICATION</scope>
</reference>
<keyword evidence="5" id="KW-1185">Reference proteome</keyword>
<evidence type="ECO:0000313" key="6">
    <source>
        <dbReference type="WBParaSite" id="HPBE_0001202701-mRNA-1"/>
    </source>
</evidence>
<dbReference type="InterPro" id="IPR000477">
    <property type="entry name" value="RT_dom"/>
</dbReference>
<feature type="domain" description="CWH43-like N-terminal" evidence="3">
    <location>
        <begin position="399"/>
        <end position="523"/>
    </location>
</feature>
<dbReference type="WBParaSite" id="HPBE_0001202701-mRNA-1">
    <property type="protein sequence ID" value="HPBE_0001202701-mRNA-1"/>
    <property type="gene ID" value="HPBE_0001202701"/>
</dbReference>
<feature type="transmembrane region" description="Helical" evidence="1">
    <location>
        <begin position="12"/>
        <end position="31"/>
    </location>
</feature>
<dbReference type="Pfam" id="PF10277">
    <property type="entry name" value="Frag1"/>
    <property type="match status" value="1"/>
</dbReference>
<dbReference type="InterPro" id="IPR043502">
    <property type="entry name" value="DNA/RNA_pol_sf"/>
</dbReference>
<organism evidence="4">
    <name type="scientific">Heligmosomoides polygyrus</name>
    <name type="common">Parasitic roundworm</name>
    <dbReference type="NCBI Taxonomy" id="6339"/>
    <lineage>
        <taxon>Eukaryota</taxon>
        <taxon>Metazoa</taxon>
        <taxon>Ecdysozoa</taxon>
        <taxon>Nematoda</taxon>
        <taxon>Chromadorea</taxon>
        <taxon>Rhabditida</taxon>
        <taxon>Rhabditina</taxon>
        <taxon>Rhabditomorpha</taxon>
        <taxon>Strongyloidea</taxon>
        <taxon>Heligmosomidae</taxon>
        <taxon>Heligmosomoides</taxon>
    </lineage>
</organism>
<evidence type="ECO:0000313" key="4">
    <source>
        <dbReference type="EMBL" id="VDO90643.1"/>
    </source>
</evidence>
<evidence type="ECO:0000259" key="3">
    <source>
        <dbReference type="Pfam" id="PF10277"/>
    </source>
</evidence>
<proteinExistence type="predicted"/>
<dbReference type="Gene3D" id="3.30.70.270">
    <property type="match status" value="1"/>
</dbReference>
<dbReference type="PANTHER" id="PTHR46238">
    <property type="entry name" value="REVERSE TRANSCRIPTASE DOMAIN-CONTAINING PROTEIN"/>
    <property type="match status" value="1"/>
</dbReference>
<dbReference type="EMBL" id="UZAH01027327">
    <property type="protein sequence ID" value="VDO90643.1"/>
    <property type="molecule type" value="Genomic_DNA"/>
</dbReference>
<evidence type="ECO:0000313" key="5">
    <source>
        <dbReference type="Proteomes" id="UP000050761"/>
    </source>
</evidence>
<accession>A0A3P8AHG6</accession>
<name>A0A3P8AHG6_HELPZ</name>
<dbReference type="AlphaFoldDB" id="A0A3P8AHG6"/>
<gene>
    <name evidence="4" type="ORF">HPBE_LOCUS12028</name>
</gene>
<dbReference type="InterPro" id="IPR019402">
    <property type="entry name" value="CWH43_N"/>
</dbReference>
<feature type="transmembrane region" description="Helical" evidence="1">
    <location>
        <begin position="400"/>
        <end position="421"/>
    </location>
</feature>
<sequence>MDTRMQANGPCGTAVMMVSILVHVALMVSVSSTGGTERSIKDQVVATEENEAAVASCILLPTVTTVDETWQSATDAALSAARSELGTTKPGRRQIDKQIWLWTSEVGERLREKKRLYHAFLGYKTIDVVMDAITRDLQKPVPWTLLYADDVMLACEDKGELEREVQAWCDRLAMFGLKLNVKKTEYFTTDVNESGSIKINGTELARTSVFKYLGSAIASDGSQMVEVNSRVSAAWSKWRSLTGVLCDKKMPERLKSKIYKTVVRPVAMYGAECWPATKETESRLSVMETKMLRWMAGVTRLDRIRNEAIRQKFGVAPIADKMREARLRWYGHVLRGNEDSVHINDENGHSLMDRKMVFNRWRTYVEEFSTAEFTHPGLAEVMAAVSNDENVERMIKMRMIVSMGALLPGLGCYFCIAYTYVFQFDIVANFTQSDQCPGVKSMLPPVSYAIGIWEPQRYFWLFIMFLHCPPRIFFLVNMSSFQLYRRAFRNAAPKSACYRRIIYCYTKTMWSELVGLVAVSVLDIKCNFGELPRGMFLMIRGR</sequence>